<comment type="similarity">
    <text evidence="2">Belongs to the oxygen-dependent FAD-linked oxidoreductase family.</text>
</comment>
<name>A0A1L9SI10_9EURO</name>
<dbReference type="PANTHER" id="PTHR42973:SF9">
    <property type="entry name" value="FAD-BINDING PCMH-TYPE DOMAIN-CONTAINING PROTEIN-RELATED"/>
    <property type="match status" value="1"/>
</dbReference>
<dbReference type="InterPro" id="IPR006094">
    <property type="entry name" value="Oxid_FAD_bind_N"/>
</dbReference>
<gene>
    <name evidence="7" type="ORF">ASPZODRAFT_131756</name>
</gene>
<dbReference type="SUPFAM" id="SSF56176">
    <property type="entry name" value="FAD-binding/transporter-associated domain-like"/>
    <property type="match status" value="1"/>
</dbReference>
<dbReference type="Proteomes" id="UP000184188">
    <property type="component" value="Unassembled WGS sequence"/>
</dbReference>
<dbReference type="AlphaFoldDB" id="A0A1L9SI10"/>
<dbReference type="Gene3D" id="3.30.465.10">
    <property type="match status" value="1"/>
</dbReference>
<evidence type="ECO:0000256" key="1">
    <source>
        <dbReference type="ARBA" id="ARBA00001974"/>
    </source>
</evidence>
<keyword evidence="4" id="KW-0274">FAD</keyword>
<evidence type="ECO:0000313" key="8">
    <source>
        <dbReference type="Proteomes" id="UP000184188"/>
    </source>
</evidence>
<organism evidence="7 8">
    <name type="scientific">Penicilliopsis zonata CBS 506.65</name>
    <dbReference type="NCBI Taxonomy" id="1073090"/>
    <lineage>
        <taxon>Eukaryota</taxon>
        <taxon>Fungi</taxon>
        <taxon>Dikarya</taxon>
        <taxon>Ascomycota</taxon>
        <taxon>Pezizomycotina</taxon>
        <taxon>Eurotiomycetes</taxon>
        <taxon>Eurotiomycetidae</taxon>
        <taxon>Eurotiales</taxon>
        <taxon>Aspergillaceae</taxon>
        <taxon>Penicilliopsis</taxon>
    </lineage>
</organism>
<evidence type="ECO:0000256" key="2">
    <source>
        <dbReference type="ARBA" id="ARBA00005466"/>
    </source>
</evidence>
<evidence type="ECO:0000256" key="5">
    <source>
        <dbReference type="ARBA" id="ARBA00023002"/>
    </source>
</evidence>
<dbReference type="InterPro" id="IPR016166">
    <property type="entry name" value="FAD-bd_PCMH"/>
</dbReference>
<dbReference type="InterPro" id="IPR016169">
    <property type="entry name" value="FAD-bd_PCMH_sub2"/>
</dbReference>
<dbReference type="InterPro" id="IPR050416">
    <property type="entry name" value="FAD-linked_Oxidoreductase"/>
</dbReference>
<keyword evidence="8" id="KW-1185">Reference proteome</keyword>
<reference evidence="8" key="1">
    <citation type="journal article" date="2017" name="Genome Biol.">
        <title>Comparative genomics reveals high biological diversity and specific adaptations in the industrially and medically important fungal genus Aspergillus.</title>
        <authorList>
            <person name="de Vries R.P."/>
            <person name="Riley R."/>
            <person name="Wiebenga A."/>
            <person name="Aguilar-Osorio G."/>
            <person name="Amillis S."/>
            <person name="Uchima C.A."/>
            <person name="Anderluh G."/>
            <person name="Asadollahi M."/>
            <person name="Askin M."/>
            <person name="Barry K."/>
            <person name="Battaglia E."/>
            <person name="Bayram O."/>
            <person name="Benocci T."/>
            <person name="Braus-Stromeyer S.A."/>
            <person name="Caldana C."/>
            <person name="Canovas D."/>
            <person name="Cerqueira G.C."/>
            <person name="Chen F."/>
            <person name="Chen W."/>
            <person name="Choi C."/>
            <person name="Clum A."/>
            <person name="Dos Santos R.A."/>
            <person name="Damasio A.R."/>
            <person name="Diallinas G."/>
            <person name="Emri T."/>
            <person name="Fekete E."/>
            <person name="Flipphi M."/>
            <person name="Freyberg S."/>
            <person name="Gallo A."/>
            <person name="Gournas C."/>
            <person name="Habgood R."/>
            <person name="Hainaut M."/>
            <person name="Harispe M.L."/>
            <person name="Henrissat B."/>
            <person name="Hilden K.S."/>
            <person name="Hope R."/>
            <person name="Hossain A."/>
            <person name="Karabika E."/>
            <person name="Karaffa L."/>
            <person name="Karanyi Z."/>
            <person name="Krasevec N."/>
            <person name="Kuo A."/>
            <person name="Kusch H."/>
            <person name="LaButti K."/>
            <person name="Lagendijk E.L."/>
            <person name="Lapidus A."/>
            <person name="Levasseur A."/>
            <person name="Lindquist E."/>
            <person name="Lipzen A."/>
            <person name="Logrieco A.F."/>
            <person name="MacCabe A."/>
            <person name="Maekelae M.R."/>
            <person name="Malavazi I."/>
            <person name="Melin P."/>
            <person name="Meyer V."/>
            <person name="Mielnichuk N."/>
            <person name="Miskei M."/>
            <person name="Molnar A.P."/>
            <person name="Mule G."/>
            <person name="Ngan C.Y."/>
            <person name="Orejas M."/>
            <person name="Orosz E."/>
            <person name="Ouedraogo J.P."/>
            <person name="Overkamp K.M."/>
            <person name="Park H.-S."/>
            <person name="Perrone G."/>
            <person name="Piumi F."/>
            <person name="Punt P.J."/>
            <person name="Ram A.F."/>
            <person name="Ramon A."/>
            <person name="Rauscher S."/>
            <person name="Record E."/>
            <person name="Riano-Pachon D.M."/>
            <person name="Robert V."/>
            <person name="Roehrig J."/>
            <person name="Ruller R."/>
            <person name="Salamov A."/>
            <person name="Salih N.S."/>
            <person name="Samson R.A."/>
            <person name="Sandor E."/>
            <person name="Sanguinetti M."/>
            <person name="Schuetze T."/>
            <person name="Sepcic K."/>
            <person name="Shelest E."/>
            <person name="Sherlock G."/>
            <person name="Sophianopoulou V."/>
            <person name="Squina F.M."/>
            <person name="Sun H."/>
            <person name="Susca A."/>
            <person name="Todd R.B."/>
            <person name="Tsang A."/>
            <person name="Unkles S.E."/>
            <person name="van de Wiele N."/>
            <person name="van Rossen-Uffink D."/>
            <person name="Oliveira J.V."/>
            <person name="Vesth T.C."/>
            <person name="Visser J."/>
            <person name="Yu J.-H."/>
            <person name="Zhou M."/>
            <person name="Andersen M.R."/>
            <person name="Archer D.B."/>
            <person name="Baker S.E."/>
            <person name="Benoit I."/>
            <person name="Brakhage A.A."/>
            <person name="Braus G.H."/>
            <person name="Fischer R."/>
            <person name="Frisvad J.C."/>
            <person name="Goldman G.H."/>
            <person name="Houbraken J."/>
            <person name="Oakley B."/>
            <person name="Pocsi I."/>
            <person name="Scazzocchio C."/>
            <person name="Seiboth B."/>
            <person name="vanKuyk P.A."/>
            <person name="Wortman J."/>
            <person name="Dyer P.S."/>
            <person name="Grigoriev I.V."/>
        </authorList>
    </citation>
    <scope>NUCLEOTIDE SEQUENCE [LARGE SCALE GENOMIC DNA]</scope>
    <source>
        <strain evidence="8">CBS 506.65</strain>
    </source>
</reference>
<dbReference type="InterPro" id="IPR036318">
    <property type="entry name" value="FAD-bd_PCMH-like_sf"/>
</dbReference>
<protein>
    <recommendedName>
        <fullName evidence="6">FAD-binding PCMH-type domain-containing protein</fullName>
    </recommendedName>
</protein>
<dbReference type="RefSeq" id="XP_022581370.1">
    <property type="nucleotide sequence ID" value="XM_022722832.1"/>
</dbReference>
<dbReference type="GO" id="GO:0071949">
    <property type="term" value="F:FAD binding"/>
    <property type="evidence" value="ECO:0007669"/>
    <property type="project" value="InterPro"/>
</dbReference>
<keyword evidence="3" id="KW-0285">Flavoprotein</keyword>
<proteinExistence type="inferred from homology"/>
<dbReference type="PROSITE" id="PS51387">
    <property type="entry name" value="FAD_PCMH"/>
    <property type="match status" value="1"/>
</dbReference>
<dbReference type="Pfam" id="PF01565">
    <property type="entry name" value="FAD_binding_4"/>
    <property type="match status" value="1"/>
</dbReference>
<accession>A0A1L9SI10</accession>
<dbReference type="GeneID" id="34609297"/>
<sequence length="273" mass="29259">MEVAAVIGAWAISWFCPALPVSHSTIMNTICGRGDITSILQPKLSQNARIILLDDTAFTDSISRWSKFGAPGVSAVVQVVTENDVAETIKYANTHGIPFFAKSGGHGSITSLGQIRDGIEIWMDQLDSVTVSPDGNTATFGGGVLSKKVSHTLWEVGKQTVVGGCECTSLVGPGLGGGHGFLQGKYGLISDQFVSMRLAIADGHIETVSATSHPDLWWAMQGAGHNFGIVTEVTSKIYDIEDDGVWSYESYIFTHDKVEAIFDRINTLFTNST</sequence>
<evidence type="ECO:0000256" key="3">
    <source>
        <dbReference type="ARBA" id="ARBA00022630"/>
    </source>
</evidence>
<dbReference type="OrthoDB" id="9996127at2759"/>
<dbReference type="STRING" id="1073090.A0A1L9SI10"/>
<dbReference type="PANTHER" id="PTHR42973">
    <property type="entry name" value="BINDING OXIDOREDUCTASE, PUTATIVE (AFU_ORTHOLOGUE AFUA_1G17690)-RELATED"/>
    <property type="match status" value="1"/>
</dbReference>
<dbReference type="EMBL" id="KV878341">
    <property type="protein sequence ID" value="OJJ46860.1"/>
    <property type="molecule type" value="Genomic_DNA"/>
</dbReference>
<feature type="domain" description="FAD-binding PCMH-type" evidence="6">
    <location>
        <begin position="69"/>
        <end position="240"/>
    </location>
</feature>
<keyword evidence="5" id="KW-0560">Oxidoreductase</keyword>
<evidence type="ECO:0000259" key="6">
    <source>
        <dbReference type="PROSITE" id="PS51387"/>
    </source>
</evidence>
<evidence type="ECO:0000256" key="4">
    <source>
        <dbReference type="ARBA" id="ARBA00022827"/>
    </source>
</evidence>
<dbReference type="VEuPathDB" id="FungiDB:ASPZODRAFT_131756"/>
<comment type="cofactor">
    <cofactor evidence="1">
        <name>FAD</name>
        <dbReference type="ChEBI" id="CHEBI:57692"/>
    </cofactor>
</comment>
<evidence type="ECO:0000313" key="7">
    <source>
        <dbReference type="EMBL" id="OJJ46860.1"/>
    </source>
</evidence>
<dbReference type="GO" id="GO:0016491">
    <property type="term" value="F:oxidoreductase activity"/>
    <property type="evidence" value="ECO:0007669"/>
    <property type="project" value="UniProtKB-KW"/>
</dbReference>